<evidence type="ECO:0000313" key="2">
    <source>
        <dbReference type="EMBL" id="CAF9917276.1"/>
    </source>
</evidence>
<dbReference type="EMBL" id="CAJPDQ010000012">
    <property type="protein sequence ID" value="CAF9917276.1"/>
    <property type="molecule type" value="Genomic_DNA"/>
</dbReference>
<dbReference type="SUPFAM" id="SSF56235">
    <property type="entry name" value="N-terminal nucleophile aminohydrolases (Ntn hydrolases)"/>
    <property type="match status" value="1"/>
</dbReference>
<dbReference type="CDD" id="cd01908">
    <property type="entry name" value="YafJ"/>
    <property type="match status" value="1"/>
</dbReference>
<dbReference type="GO" id="GO:0061672">
    <property type="term" value="C:glutathione hydrolase complex"/>
    <property type="evidence" value="ECO:0007669"/>
    <property type="project" value="TreeGrafter"/>
</dbReference>
<proteinExistence type="predicted"/>
<dbReference type="GO" id="GO:0008242">
    <property type="term" value="F:omega peptidase activity"/>
    <property type="evidence" value="ECO:0007669"/>
    <property type="project" value="TreeGrafter"/>
</dbReference>
<dbReference type="OrthoDB" id="444432at2759"/>
<dbReference type="PANTHER" id="PTHR43187:SF1">
    <property type="entry name" value="GLUTAMINE AMIDOTRANSFERASE DUG3-RELATED"/>
    <property type="match status" value="1"/>
</dbReference>
<dbReference type="PROSITE" id="PS51278">
    <property type="entry name" value="GATASE_TYPE_2"/>
    <property type="match status" value="1"/>
</dbReference>
<dbReference type="InterPro" id="IPR017932">
    <property type="entry name" value="GATase_2_dom"/>
</dbReference>
<keyword evidence="3" id="KW-1185">Reference proteome</keyword>
<reference evidence="2" key="1">
    <citation type="submission" date="2021-03" db="EMBL/GenBank/DDBJ databases">
        <authorList>
            <person name="Tagirdzhanova G."/>
        </authorList>
    </citation>
    <scope>NUCLEOTIDE SEQUENCE</scope>
</reference>
<protein>
    <recommendedName>
        <fullName evidence="1">Glutamine amidotransferase type-2 domain-containing protein</fullName>
    </recommendedName>
</protein>
<accession>A0A8H3F109</accession>
<dbReference type="Proteomes" id="UP000664169">
    <property type="component" value="Unassembled WGS sequence"/>
</dbReference>
<dbReference type="GO" id="GO:0006751">
    <property type="term" value="P:glutathione catabolic process"/>
    <property type="evidence" value="ECO:0007669"/>
    <property type="project" value="TreeGrafter"/>
</dbReference>
<evidence type="ECO:0000259" key="1">
    <source>
        <dbReference type="PROSITE" id="PS51278"/>
    </source>
</evidence>
<organism evidence="2 3">
    <name type="scientific">Gomphillus americanus</name>
    <dbReference type="NCBI Taxonomy" id="1940652"/>
    <lineage>
        <taxon>Eukaryota</taxon>
        <taxon>Fungi</taxon>
        <taxon>Dikarya</taxon>
        <taxon>Ascomycota</taxon>
        <taxon>Pezizomycotina</taxon>
        <taxon>Lecanoromycetes</taxon>
        <taxon>OSLEUM clade</taxon>
        <taxon>Ostropomycetidae</taxon>
        <taxon>Ostropales</taxon>
        <taxon>Graphidaceae</taxon>
        <taxon>Gomphilloideae</taxon>
        <taxon>Gomphillus</taxon>
    </lineage>
</organism>
<dbReference type="PANTHER" id="PTHR43187">
    <property type="entry name" value="GLUTAMINE AMIDOTRANSFERASE DUG3-RELATED"/>
    <property type="match status" value="1"/>
</dbReference>
<dbReference type="InterPro" id="IPR029055">
    <property type="entry name" value="Ntn_hydrolases_N"/>
</dbReference>
<dbReference type="Gene3D" id="3.60.20.10">
    <property type="entry name" value="Glutamine Phosphoribosylpyrophosphate, subunit 1, domain 1"/>
    <property type="match status" value="1"/>
</dbReference>
<sequence>MCRWFAYISPTEPCLIEDVLVAPAHSLIKQVEDHYLPKLLAHLPDDAQAKHEADVRNKLFNIDGFGLAYYTHTQSDFELCNGPRPILYKTTQPPLHDINFRSLASNASTLALFAHIRAATDTPIVSVNNHPFAFGRHVVMHNGSIGDFKVIARDLAAKLESDAYSNIAGSTDSEHFAALYMTYLSRKRGKIAWNETYRLENMRDALKQAATTIFELQRDHQGDKAPANSLNVAVTDGERLVAMRVRNHATEQPPSLYWSTTAGITLNSKYPDRPNGGENVHAVKKVEEHGLHVIVASEPSTYKENEWTLIEKNHCLLVGDGGIRTEALVFPSELNSALNSL</sequence>
<evidence type="ECO:0000313" key="3">
    <source>
        <dbReference type="Proteomes" id="UP000664169"/>
    </source>
</evidence>
<dbReference type="GO" id="GO:0005737">
    <property type="term" value="C:cytoplasm"/>
    <property type="evidence" value="ECO:0007669"/>
    <property type="project" value="TreeGrafter"/>
</dbReference>
<name>A0A8H3F109_9LECA</name>
<dbReference type="InterPro" id="IPR052373">
    <property type="entry name" value="Gamma-glu_amide_hydrolase"/>
</dbReference>
<comment type="caution">
    <text evidence="2">The sequence shown here is derived from an EMBL/GenBank/DDBJ whole genome shotgun (WGS) entry which is preliminary data.</text>
</comment>
<gene>
    <name evidence="2" type="ORF">GOMPHAMPRED_001202</name>
</gene>
<dbReference type="Pfam" id="PF13522">
    <property type="entry name" value="GATase_6"/>
    <property type="match status" value="1"/>
</dbReference>
<dbReference type="AlphaFoldDB" id="A0A8H3F109"/>
<feature type="domain" description="Glutamine amidotransferase type-2" evidence="1">
    <location>
        <begin position="2"/>
        <end position="341"/>
    </location>
</feature>